<keyword evidence="3" id="KW-1185">Reference proteome</keyword>
<dbReference type="SUPFAM" id="SSF54523">
    <property type="entry name" value="Pili subunits"/>
    <property type="match status" value="1"/>
</dbReference>
<dbReference type="Proteomes" id="UP000720344">
    <property type="component" value="Unassembled WGS sequence"/>
</dbReference>
<dbReference type="InterPro" id="IPR045584">
    <property type="entry name" value="Pilin-like"/>
</dbReference>
<accession>A0ABX0WI52</accession>
<protein>
    <submittedName>
        <fullName evidence="2">Type II secretion system protein</fullName>
    </submittedName>
</protein>
<evidence type="ECO:0000256" key="1">
    <source>
        <dbReference type="SAM" id="Phobius"/>
    </source>
</evidence>
<evidence type="ECO:0000313" key="2">
    <source>
        <dbReference type="EMBL" id="NJA88219.1"/>
    </source>
</evidence>
<dbReference type="EMBL" id="JAATWB010000001">
    <property type="protein sequence ID" value="NJA88219.1"/>
    <property type="molecule type" value="Genomic_DNA"/>
</dbReference>
<name>A0ABX0WI52_9RHOO</name>
<reference evidence="3" key="1">
    <citation type="submission" date="2020-03" db="EMBL/GenBank/DDBJ databases">
        <title>Whole-genome sequence of the purple nonsulfur bacterium Rhodocyclus tenuis DSM112.</title>
        <authorList>
            <person name="Kyndt J.A."/>
            <person name="Meyer T.E."/>
        </authorList>
    </citation>
    <scope>NUCLEOTIDE SEQUENCE [LARGE SCALE GENOMIC DNA]</scope>
    <source>
        <strain evidence="3">DSM 112</strain>
    </source>
</reference>
<sequence length="276" mass="28965">MTLIEMVVVIAISGILLALVGMFTRTQISSYSDVANRADLTDAADTALRRMARELQAALPNSVRLSAGGNMLEFVPVKDAGRYRAQPGGGASDDPADFTSTTDNSFDVFGPPVQVTAGDQLVVFNLGIPGADVYSSTATSSTRRALTKTGTLSNLSYAVGAAQFPFASPQNRFHIVGGPVTLECAPNAANPDLGTLRRHWCYGFAATQPSAFGSLPVYAGCTAERSAVVVAGVSACTFNYAPGALQRNGLVSMRVTLTRNNESITLLHQVDVVNTP</sequence>
<dbReference type="NCBIfam" id="TIGR02532">
    <property type="entry name" value="IV_pilin_GFxxxE"/>
    <property type="match status" value="1"/>
</dbReference>
<evidence type="ECO:0000313" key="3">
    <source>
        <dbReference type="Proteomes" id="UP000720344"/>
    </source>
</evidence>
<keyword evidence="1" id="KW-1133">Transmembrane helix</keyword>
<gene>
    <name evidence="2" type="ORF">HCX48_03150</name>
</gene>
<proteinExistence type="predicted"/>
<organism evidence="2 3">
    <name type="scientific">Rhodocyclus gracilis</name>
    <dbReference type="NCBI Taxonomy" id="2929842"/>
    <lineage>
        <taxon>Bacteria</taxon>
        <taxon>Pseudomonadati</taxon>
        <taxon>Pseudomonadota</taxon>
        <taxon>Betaproteobacteria</taxon>
        <taxon>Rhodocyclales</taxon>
        <taxon>Rhodocyclaceae</taxon>
        <taxon>Rhodocyclus</taxon>
    </lineage>
</organism>
<keyword evidence="1" id="KW-0472">Membrane</keyword>
<keyword evidence="1" id="KW-0812">Transmembrane</keyword>
<comment type="caution">
    <text evidence="2">The sequence shown here is derived from an EMBL/GenBank/DDBJ whole genome shotgun (WGS) entry which is preliminary data.</text>
</comment>
<dbReference type="InterPro" id="IPR012902">
    <property type="entry name" value="N_methyl_site"/>
</dbReference>
<dbReference type="Gene3D" id="3.30.700.10">
    <property type="entry name" value="Glycoprotein, Type 4 Pilin"/>
    <property type="match status" value="1"/>
</dbReference>
<feature type="transmembrane region" description="Helical" evidence="1">
    <location>
        <begin position="6"/>
        <end position="24"/>
    </location>
</feature>